<evidence type="ECO:0000313" key="3">
    <source>
        <dbReference type="Proteomes" id="UP000325577"/>
    </source>
</evidence>
<dbReference type="Proteomes" id="UP000325577">
    <property type="component" value="Linkage Group LG5"/>
</dbReference>
<sequence>MVVPEAKGAQEAVLSSPSVPKTMPFGPQAGVSDSTEGLVRDIGEANLPSSSPIANPSNAPMKEPQFSQTMAEDDNTLHNLIPDILKTLGLSDDITEPSISTDMNLVEELDTTLEDTQNLWEQVNVKEELA</sequence>
<protein>
    <submittedName>
        <fullName evidence="2">Uncharacterized protein</fullName>
    </submittedName>
</protein>
<dbReference type="EMBL" id="CM018048">
    <property type="protein sequence ID" value="KAA8521994.1"/>
    <property type="molecule type" value="Genomic_DNA"/>
</dbReference>
<name>A0A5J4ZVW7_9ASTE</name>
<keyword evidence="3" id="KW-1185">Reference proteome</keyword>
<dbReference type="AlphaFoldDB" id="A0A5J4ZVW7"/>
<evidence type="ECO:0000256" key="1">
    <source>
        <dbReference type="SAM" id="MobiDB-lite"/>
    </source>
</evidence>
<gene>
    <name evidence="2" type="ORF">F0562_012692</name>
</gene>
<evidence type="ECO:0000313" key="2">
    <source>
        <dbReference type="EMBL" id="KAA8521994.1"/>
    </source>
</evidence>
<accession>A0A5J4ZVW7</accession>
<feature type="region of interest" description="Disordered" evidence="1">
    <location>
        <begin position="1"/>
        <end position="69"/>
    </location>
</feature>
<feature type="compositionally biased region" description="Low complexity" evidence="1">
    <location>
        <begin position="45"/>
        <end position="60"/>
    </location>
</feature>
<proteinExistence type="predicted"/>
<organism evidence="2 3">
    <name type="scientific">Nyssa sinensis</name>
    <dbReference type="NCBI Taxonomy" id="561372"/>
    <lineage>
        <taxon>Eukaryota</taxon>
        <taxon>Viridiplantae</taxon>
        <taxon>Streptophyta</taxon>
        <taxon>Embryophyta</taxon>
        <taxon>Tracheophyta</taxon>
        <taxon>Spermatophyta</taxon>
        <taxon>Magnoliopsida</taxon>
        <taxon>eudicotyledons</taxon>
        <taxon>Gunneridae</taxon>
        <taxon>Pentapetalae</taxon>
        <taxon>asterids</taxon>
        <taxon>Cornales</taxon>
        <taxon>Nyssaceae</taxon>
        <taxon>Nyssa</taxon>
    </lineage>
</organism>
<reference evidence="2 3" key="1">
    <citation type="submission" date="2019-09" db="EMBL/GenBank/DDBJ databases">
        <title>A chromosome-level genome assembly of the Chinese tupelo Nyssa sinensis.</title>
        <authorList>
            <person name="Yang X."/>
            <person name="Kang M."/>
            <person name="Yang Y."/>
            <person name="Xiong H."/>
            <person name="Wang M."/>
            <person name="Zhang Z."/>
            <person name="Wang Z."/>
            <person name="Wu H."/>
            <person name="Ma T."/>
            <person name="Liu J."/>
            <person name="Xi Z."/>
        </authorList>
    </citation>
    <scope>NUCLEOTIDE SEQUENCE [LARGE SCALE GENOMIC DNA]</scope>
    <source>
        <strain evidence="2">J267</strain>
        <tissue evidence="2">Leaf</tissue>
    </source>
</reference>